<feature type="domain" description="HTH asnC-type" evidence="4">
    <location>
        <begin position="4"/>
        <end position="67"/>
    </location>
</feature>
<dbReference type="InterPro" id="IPR000485">
    <property type="entry name" value="AsnC-type_HTH_dom"/>
</dbReference>
<keyword evidence="2" id="KW-0238">DNA-binding</keyword>
<evidence type="ECO:0000256" key="3">
    <source>
        <dbReference type="ARBA" id="ARBA00023163"/>
    </source>
</evidence>
<evidence type="ECO:0000313" key="6">
    <source>
        <dbReference type="Proteomes" id="UP001596395"/>
    </source>
</evidence>
<dbReference type="InterPro" id="IPR011017">
    <property type="entry name" value="TRASH_dom"/>
</dbReference>
<dbReference type="PANTHER" id="PTHR30154">
    <property type="entry name" value="LEUCINE-RESPONSIVE REGULATORY PROTEIN"/>
    <property type="match status" value="1"/>
</dbReference>
<dbReference type="GO" id="GO:0003677">
    <property type="term" value="F:DNA binding"/>
    <property type="evidence" value="ECO:0007669"/>
    <property type="project" value="UniProtKB-KW"/>
</dbReference>
<gene>
    <name evidence="5" type="ORF">ACFQGB_19355</name>
</gene>
<dbReference type="SMART" id="SM00344">
    <property type="entry name" value="HTH_ASNC"/>
    <property type="match status" value="1"/>
</dbReference>
<dbReference type="PROSITE" id="PS50956">
    <property type="entry name" value="HTH_ASNC_2"/>
    <property type="match status" value="1"/>
</dbReference>
<dbReference type="AlphaFoldDB" id="A0ABD5VHL7"/>
<reference evidence="5 6" key="1">
    <citation type="journal article" date="2019" name="Int. J. Syst. Evol. Microbiol.">
        <title>The Global Catalogue of Microorganisms (GCM) 10K type strain sequencing project: providing services to taxonomists for standard genome sequencing and annotation.</title>
        <authorList>
            <consortium name="The Broad Institute Genomics Platform"/>
            <consortium name="The Broad Institute Genome Sequencing Center for Infectious Disease"/>
            <person name="Wu L."/>
            <person name="Ma J."/>
        </authorList>
    </citation>
    <scope>NUCLEOTIDE SEQUENCE [LARGE SCALE GENOMIC DNA]</scope>
    <source>
        <strain evidence="5 6">GX26</strain>
    </source>
</reference>
<dbReference type="PANTHER" id="PTHR30154:SF34">
    <property type="entry name" value="TRANSCRIPTIONAL REGULATOR AZLB"/>
    <property type="match status" value="1"/>
</dbReference>
<protein>
    <submittedName>
        <fullName evidence="5">AsnC family transcriptional regulator</fullName>
    </submittedName>
</protein>
<dbReference type="Pfam" id="PF24273">
    <property type="entry name" value="TRASH_HVO_1752_C"/>
    <property type="match status" value="1"/>
</dbReference>
<keyword evidence="6" id="KW-1185">Reference proteome</keyword>
<dbReference type="InterPro" id="IPR011991">
    <property type="entry name" value="ArsR-like_HTH"/>
</dbReference>
<keyword evidence="1" id="KW-0805">Transcription regulation</keyword>
<proteinExistence type="predicted"/>
<keyword evidence="3" id="KW-0804">Transcription</keyword>
<dbReference type="InterPro" id="IPR036390">
    <property type="entry name" value="WH_DNA-bd_sf"/>
</dbReference>
<dbReference type="InterPro" id="IPR019888">
    <property type="entry name" value="Tscrpt_reg_AsnC-like"/>
</dbReference>
<dbReference type="Gene3D" id="1.10.10.10">
    <property type="entry name" value="Winged helix-like DNA-binding domain superfamily/Winged helix DNA-binding domain"/>
    <property type="match status" value="1"/>
</dbReference>
<comment type="caution">
    <text evidence="5">The sequence shown here is derived from an EMBL/GenBank/DDBJ whole genome shotgun (WGS) entry which is preliminary data.</text>
</comment>
<dbReference type="CDD" id="cd00090">
    <property type="entry name" value="HTH_ARSR"/>
    <property type="match status" value="1"/>
</dbReference>
<evidence type="ECO:0000256" key="2">
    <source>
        <dbReference type="ARBA" id="ARBA00023125"/>
    </source>
</evidence>
<sequence>MRDLDDIDMEILELLADDARRAYSDIGDVVGRSGPAVSERVRKLEEAGVLRGFTVDVDRSQLRDGVQVLVDVTVASGRREAVRDAFRATEPVEHVFTTASGDVVVQASLPSSDAYRWVEDVLDPSDFEAVAVTLLADVEWTQSVGATDFAVSCAECGNTVTSEGTSATLGDDSYRFCCSSCERAFVDRYEDFSDAA</sequence>
<evidence type="ECO:0000259" key="4">
    <source>
        <dbReference type="PROSITE" id="PS50956"/>
    </source>
</evidence>
<organism evidence="5 6">
    <name type="scientific">Halorubellus litoreus</name>
    <dbReference type="NCBI Taxonomy" id="755308"/>
    <lineage>
        <taxon>Archaea</taxon>
        <taxon>Methanobacteriati</taxon>
        <taxon>Methanobacteriota</taxon>
        <taxon>Stenosarchaea group</taxon>
        <taxon>Halobacteria</taxon>
        <taxon>Halobacteriales</taxon>
        <taxon>Halorubellaceae</taxon>
        <taxon>Halorubellus</taxon>
    </lineage>
</organism>
<dbReference type="Pfam" id="PF13404">
    <property type="entry name" value="HTH_AsnC-type"/>
    <property type="match status" value="1"/>
</dbReference>
<dbReference type="Proteomes" id="UP001596395">
    <property type="component" value="Unassembled WGS sequence"/>
</dbReference>
<evidence type="ECO:0000256" key="1">
    <source>
        <dbReference type="ARBA" id="ARBA00023015"/>
    </source>
</evidence>
<dbReference type="EMBL" id="JBHSXN010000005">
    <property type="protein sequence ID" value="MFC6955027.1"/>
    <property type="molecule type" value="Genomic_DNA"/>
</dbReference>
<dbReference type="PRINTS" id="PR00033">
    <property type="entry name" value="HTHASNC"/>
</dbReference>
<dbReference type="SUPFAM" id="SSF46785">
    <property type="entry name" value="Winged helix' DNA-binding domain"/>
    <property type="match status" value="1"/>
</dbReference>
<dbReference type="InterPro" id="IPR056526">
    <property type="entry name" value="TRASH_HVO_1752"/>
</dbReference>
<evidence type="ECO:0000313" key="5">
    <source>
        <dbReference type="EMBL" id="MFC6955027.1"/>
    </source>
</evidence>
<dbReference type="SMART" id="SM00746">
    <property type="entry name" value="TRASH"/>
    <property type="match status" value="1"/>
</dbReference>
<name>A0ABD5VHL7_9EURY</name>
<accession>A0ABD5VHL7</accession>
<dbReference type="RefSeq" id="WP_336351970.1">
    <property type="nucleotide sequence ID" value="NZ_JAZAQL010000005.1"/>
</dbReference>
<dbReference type="InterPro" id="IPR036388">
    <property type="entry name" value="WH-like_DNA-bd_sf"/>
</dbReference>